<dbReference type="AlphaFoldDB" id="A0A0C2D581"/>
<evidence type="ECO:0000256" key="1">
    <source>
        <dbReference type="ARBA" id="ARBA00001936"/>
    </source>
</evidence>
<dbReference type="GO" id="GO:0005524">
    <property type="term" value="F:ATP binding"/>
    <property type="evidence" value="ECO:0007669"/>
    <property type="project" value="UniProtKB-UniRule"/>
</dbReference>
<dbReference type="Gene3D" id="3.30.470.20">
    <property type="entry name" value="ATP-grasp fold, B domain"/>
    <property type="match status" value="1"/>
</dbReference>
<sequence>MKFILLSQNPRLYSTNRMLEAAQAQGHEIELVDFRRCCASLEPENPRVLLGDHVLTGIDAVIGRIGATSSMYGAAIVRQFEMQDILCVNGSQAIARSRDKLRALQILTRKGLGLPRTAAAAHPDDVDRLLKAVGEPPYVIKLVEGTQGLGVIKVDTFLAARSVVEAFHGLSANILVQEFIAEAAGSDLRCFVVGDKVIAAMRRQGAPGEFRSNLHRGGHAAGAELSPVERKTAIAAAKAMGLRVAGVDMLQSNRGPLIMEVNSSPGLEGIETATGIDVAGEIIRYIEKHAPKGHRGDRSTAH</sequence>
<keyword evidence="12" id="KW-0808">Transferase</keyword>
<protein>
    <submittedName>
        <fullName evidence="12">Ribosomal protein S6 glutaminyl transferase</fullName>
    </submittedName>
</protein>
<gene>
    <name evidence="12" type="ORF">DB30_04022</name>
</gene>
<reference evidence="12 13" key="1">
    <citation type="submission" date="2014-12" db="EMBL/GenBank/DDBJ databases">
        <title>Genome assembly of Enhygromyxa salina DSM 15201.</title>
        <authorList>
            <person name="Sharma G."/>
            <person name="Subramanian S."/>
        </authorList>
    </citation>
    <scope>NUCLEOTIDE SEQUENCE [LARGE SCALE GENOMIC DNA]</scope>
    <source>
        <strain evidence="12 13">DSM 15201</strain>
    </source>
</reference>
<dbReference type="NCBIfam" id="NF007764">
    <property type="entry name" value="PRK10446.1"/>
    <property type="match status" value="1"/>
</dbReference>
<dbReference type="SUPFAM" id="SSF56059">
    <property type="entry name" value="Glutathione synthetase ATP-binding domain-like"/>
    <property type="match status" value="1"/>
</dbReference>
<dbReference type="Gene3D" id="3.30.1490.20">
    <property type="entry name" value="ATP-grasp fold, A domain"/>
    <property type="match status" value="1"/>
</dbReference>
<dbReference type="Pfam" id="PF18030">
    <property type="entry name" value="Rimk_N"/>
    <property type="match status" value="1"/>
</dbReference>
<dbReference type="GO" id="GO:0018169">
    <property type="term" value="F:ribosomal S6-glutamic acid ligase activity"/>
    <property type="evidence" value="ECO:0007669"/>
    <property type="project" value="TreeGrafter"/>
</dbReference>
<feature type="domain" description="ATP-grasp" evidence="11">
    <location>
        <begin position="104"/>
        <end position="287"/>
    </location>
</feature>
<evidence type="ECO:0000259" key="11">
    <source>
        <dbReference type="PROSITE" id="PS50975"/>
    </source>
</evidence>
<dbReference type="InterPro" id="IPR004666">
    <property type="entry name" value="Rp_bS6_RimK/Lys_biosynth_LsyX"/>
</dbReference>
<evidence type="ECO:0000256" key="7">
    <source>
        <dbReference type="ARBA" id="ARBA00022842"/>
    </source>
</evidence>
<dbReference type="InterPro" id="IPR011761">
    <property type="entry name" value="ATP-grasp"/>
</dbReference>
<accession>A0A0C2D581</accession>
<dbReference type="PANTHER" id="PTHR21621">
    <property type="entry name" value="RIBOSOMAL PROTEIN S6 MODIFICATION PROTEIN"/>
    <property type="match status" value="1"/>
</dbReference>
<dbReference type="Pfam" id="PF08443">
    <property type="entry name" value="RimK"/>
    <property type="match status" value="1"/>
</dbReference>
<dbReference type="Gene3D" id="3.40.50.20">
    <property type="match status" value="1"/>
</dbReference>
<dbReference type="Proteomes" id="UP000031599">
    <property type="component" value="Unassembled WGS sequence"/>
</dbReference>
<dbReference type="PROSITE" id="PS50975">
    <property type="entry name" value="ATP_GRASP"/>
    <property type="match status" value="1"/>
</dbReference>
<keyword evidence="6 10" id="KW-0067">ATP-binding</keyword>
<dbReference type="GO" id="GO:0006412">
    <property type="term" value="P:translation"/>
    <property type="evidence" value="ECO:0007669"/>
    <property type="project" value="UniProtKB-KW"/>
</dbReference>
<comment type="cofactor">
    <cofactor evidence="1">
        <name>Mn(2+)</name>
        <dbReference type="ChEBI" id="CHEBI:29035"/>
    </cofactor>
</comment>
<dbReference type="NCBIfam" id="TIGR00768">
    <property type="entry name" value="rimK_fam"/>
    <property type="match status" value="1"/>
</dbReference>
<dbReference type="InterPro" id="IPR041107">
    <property type="entry name" value="Rimk_N"/>
</dbReference>
<evidence type="ECO:0000313" key="12">
    <source>
        <dbReference type="EMBL" id="KIG16860.1"/>
    </source>
</evidence>
<keyword evidence="8" id="KW-0648">Protein biosynthesis</keyword>
<keyword evidence="4" id="KW-0479">Metal-binding</keyword>
<keyword evidence="3" id="KW-0436">Ligase</keyword>
<keyword evidence="5 10" id="KW-0547">Nucleotide-binding</keyword>
<dbReference type="RefSeq" id="WP_052548868.1">
    <property type="nucleotide sequence ID" value="NZ_JMCC02000031.1"/>
</dbReference>
<evidence type="ECO:0000313" key="13">
    <source>
        <dbReference type="Proteomes" id="UP000031599"/>
    </source>
</evidence>
<evidence type="ECO:0000256" key="2">
    <source>
        <dbReference type="ARBA" id="ARBA00001946"/>
    </source>
</evidence>
<comment type="cofactor">
    <cofactor evidence="2">
        <name>Mg(2+)</name>
        <dbReference type="ChEBI" id="CHEBI:18420"/>
    </cofactor>
</comment>
<dbReference type="InterPro" id="IPR013815">
    <property type="entry name" value="ATP_grasp_subdomain_1"/>
</dbReference>
<dbReference type="GO" id="GO:0009432">
    <property type="term" value="P:SOS response"/>
    <property type="evidence" value="ECO:0007669"/>
    <property type="project" value="TreeGrafter"/>
</dbReference>
<name>A0A0C2D581_9BACT</name>
<keyword evidence="7" id="KW-0460">Magnesium</keyword>
<comment type="caution">
    <text evidence="12">The sequence shown here is derived from an EMBL/GenBank/DDBJ whole genome shotgun (WGS) entry which is preliminary data.</text>
</comment>
<dbReference type="GO" id="GO:0005737">
    <property type="term" value="C:cytoplasm"/>
    <property type="evidence" value="ECO:0007669"/>
    <property type="project" value="TreeGrafter"/>
</dbReference>
<dbReference type="InterPro" id="IPR013651">
    <property type="entry name" value="ATP-grasp_RimK-type"/>
</dbReference>
<dbReference type="GO" id="GO:0046872">
    <property type="term" value="F:metal ion binding"/>
    <property type="evidence" value="ECO:0007669"/>
    <property type="project" value="UniProtKB-KW"/>
</dbReference>
<evidence type="ECO:0000256" key="3">
    <source>
        <dbReference type="ARBA" id="ARBA00022598"/>
    </source>
</evidence>
<organism evidence="12 13">
    <name type="scientific">Enhygromyxa salina</name>
    <dbReference type="NCBI Taxonomy" id="215803"/>
    <lineage>
        <taxon>Bacteria</taxon>
        <taxon>Pseudomonadati</taxon>
        <taxon>Myxococcota</taxon>
        <taxon>Polyangia</taxon>
        <taxon>Nannocystales</taxon>
        <taxon>Nannocystaceae</taxon>
        <taxon>Enhygromyxa</taxon>
    </lineage>
</organism>
<dbReference type="PANTHER" id="PTHR21621:SF7">
    <property type="entry name" value="RIBOSOMAL PROTEIN BS6--L-GLUTAMATE LIGASE"/>
    <property type="match status" value="1"/>
</dbReference>
<dbReference type="EMBL" id="JMCC02000031">
    <property type="protein sequence ID" value="KIG16860.1"/>
    <property type="molecule type" value="Genomic_DNA"/>
</dbReference>
<evidence type="ECO:0000256" key="4">
    <source>
        <dbReference type="ARBA" id="ARBA00022723"/>
    </source>
</evidence>
<evidence type="ECO:0000256" key="8">
    <source>
        <dbReference type="ARBA" id="ARBA00022917"/>
    </source>
</evidence>
<proteinExistence type="predicted"/>
<dbReference type="GO" id="GO:0016740">
    <property type="term" value="F:transferase activity"/>
    <property type="evidence" value="ECO:0007669"/>
    <property type="project" value="UniProtKB-KW"/>
</dbReference>
<evidence type="ECO:0000256" key="6">
    <source>
        <dbReference type="ARBA" id="ARBA00022840"/>
    </source>
</evidence>
<evidence type="ECO:0000256" key="10">
    <source>
        <dbReference type="PROSITE-ProRule" id="PRU00409"/>
    </source>
</evidence>
<evidence type="ECO:0000256" key="5">
    <source>
        <dbReference type="ARBA" id="ARBA00022741"/>
    </source>
</evidence>
<evidence type="ECO:0000256" key="9">
    <source>
        <dbReference type="ARBA" id="ARBA00023211"/>
    </source>
</evidence>
<keyword evidence="9" id="KW-0464">Manganese</keyword>